<dbReference type="STRING" id="1297750.SAMN05444405_102266"/>
<dbReference type="EMBL" id="FQTV01000002">
    <property type="protein sequence ID" value="SHE66430.1"/>
    <property type="molecule type" value="Genomic_DNA"/>
</dbReference>
<evidence type="ECO:0000256" key="1">
    <source>
        <dbReference type="ARBA" id="ARBA00023125"/>
    </source>
</evidence>
<protein>
    <submittedName>
        <fullName evidence="4">Transcriptional regulator, TetR family</fullName>
    </submittedName>
</protein>
<dbReference type="RefSeq" id="WP_073399061.1">
    <property type="nucleotide sequence ID" value="NZ_FQTV01000002.1"/>
</dbReference>
<dbReference type="OrthoDB" id="6430772at2"/>
<dbReference type="AlphaFoldDB" id="A0A1M4VC24"/>
<dbReference type="Pfam" id="PF00440">
    <property type="entry name" value="TetR_N"/>
    <property type="match status" value="1"/>
</dbReference>
<dbReference type="Proteomes" id="UP000184509">
    <property type="component" value="Unassembled WGS sequence"/>
</dbReference>
<evidence type="ECO:0000259" key="3">
    <source>
        <dbReference type="PROSITE" id="PS50977"/>
    </source>
</evidence>
<proteinExistence type="predicted"/>
<dbReference type="PANTHER" id="PTHR30328">
    <property type="entry name" value="TRANSCRIPTIONAL REPRESSOR"/>
    <property type="match status" value="1"/>
</dbReference>
<keyword evidence="1 2" id="KW-0238">DNA-binding</keyword>
<feature type="domain" description="HTH tetR-type" evidence="3">
    <location>
        <begin position="11"/>
        <end position="71"/>
    </location>
</feature>
<dbReference type="Gene3D" id="1.10.10.60">
    <property type="entry name" value="Homeodomain-like"/>
    <property type="match status" value="1"/>
</dbReference>
<gene>
    <name evidence="4" type="ORF">SAMN05444405_102266</name>
</gene>
<evidence type="ECO:0000256" key="2">
    <source>
        <dbReference type="PROSITE-ProRule" id="PRU00335"/>
    </source>
</evidence>
<name>A0A1M4VC24_9BACE</name>
<dbReference type="InterPro" id="IPR009057">
    <property type="entry name" value="Homeodomain-like_sf"/>
</dbReference>
<keyword evidence="5" id="KW-1185">Reference proteome</keyword>
<evidence type="ECO:0000313" key="5">
    <source>
        <dbReference type="Proteomes" id="UP000184509"/>
    </source>
</evidence>
<dbReference type="SUPFAM" id="SSF46689">
    <property type="entry name" value="Homeodomain-like"/>
    <property type="match status" value="1"/>
</dbReference>
<sequence>MVINKRCGDSQSKTEQIIKVAQKRFGQYGFEKTTMNEIASDLNMCKGSLYYYFPDKEHIYLAVAKKEHDFFVDLVREKMSTLTEASDMIREYVDIRVSYWGKLLNLTRLRHDYAHELHSMMHGLWTEFRIQEEEMVINILNVGITKGQFEACNINEYAELLLDGMKGLSMSALRNKDIFYLEAHEYDRLLRMINLFVEMYIKSLKK</sequence>
<dbReference type="GO" id="GO:0003677">
    <property type="term" value="F:DNA binding"/>
    <property type="evidence" value="ECO:0007669"/>
    <property type="project" value="UniProtKB-UniRule"/>
</dbReference>
<feature type="DNA-binding region" description="H-T-H motif" evidence="2">
    <location>
        <begin position="34"/>
        <end position="53"/>
    </location>
</feature>
<reference evidence="4 5" key="1">
    <citation type="submission" date="2016-11" db="EMBL/GenBank/DDBJ databases">
        <authorList>
            <person name="Jaros S."/>
            <person name="Januszkiewicz K."/>
            <person name="Wedrychowicz H."/>
        </authorList>
    </citation>
    <scope>NUCLEOTIDE SEQUENCE [LARGE SCALE GENOMIC DNA]</scope>
    <source>
        <strain evidence="4 5">DSM 26991</strain>
    </source>
</reference>
<evidence type="ECO:0000313" key="4">
    <source>
        <dbReference type="EMBL" id="SHE66430.1"/>
    </source>
</evidence>
<dbReference type="PRINTS" id="PR00455">
    <property type="entry name" value="HTHTETR"/>
</dbReference>
<accession>A0A1M4VC24</accession>
<dbReference type="InterPro" id="IPR001647">
    <property type="entry name" value="HTH_TetR"/>
</dbReference>
<dbReference type="PANTHER" id="PTHR30328:SF54">
    <property type="entry name" value="HTH-TYPE TRANSCRIPTIONAL REPRESSOR SCO4008"/>
    <property type="match status" value="1"/>
</dbReference>
<organism evidence="4 5">
    <name type="scientific">Bacteroides luti</name>
    <dbReference type="NCBI Taxonomy" id="1297750"/>
    <lineage>
        <taxon>Bacteria</taxon>
        <taxon>Pseudomonadati</taxon>
        <taxon>Bacteroidota</taxon>
        <taxon>Bacteroidia</taxon>
        <taxon>Bacteroidales</taxon>
        <taxon>Bacteroidaceae</taxon>
        <taxon>Bacteroides</taxon>
    </lineage>
</organism>
<dbReference type="InterPro" id="IPR050109">
    <property type="entry name" value="HTH-type_TetR-like_transc_reg"/>
</dbReference>
<dbReference type="Gene3D" id="1.10.357.10">
    <property type="entry name" value="Tetracycline Repressor, domain 2"/>
    <property type="match status" value="1"/>
</dbReference>
<dbReference type="PROSITE" id="PS50977">
    <property type="entry name" value="HTH_TETR_2"/>
    <property type="match status" value="1"/>
</dbReference>